<protein>
    <submittedName>
        <fullName evidence="2">Hepatocellular carcinoma-associated antigen 59</fullName>
    </submittedName>
</protein>
<dbReference type="WBParaSite" id="PS1159_v2.g22398.t1">
    <property type="protein sequence ID" value="PS1159_v2.g22398.t1"/>
    <property type="gene ID" value="PS1159_v2.g22398"/>
</dbReference>
<evidence type="ECO:0000313" key="2">
    <source>
        <dbReference type="WBParaSite" id="PS1159_v2.g22398.t1"/>
    </source>
</evidence>
<name>A0AC35FZE2_9BILA</name>
<reference evidence="2" key="1">
    <citation type="submission" date="2022-11" db="UniProtKB">
        <authorList>
            <consortium name="WormBaseParasite"/>
        </authorList>
    </citation>
    <scope>IDENTIFICATION</scope>
</reference>
<proteinExistence type="predicted"/>
<evidence type="ECO:0000313" key="1">
    <source>
        <dbReference type="Proteomes" id="UP000887580"/>
    </source>
</evidence>
<organism evidence="1 2">
    <name type="scientific">Panagrolaimus sp. PS1159</name>
    <dbReference type="NCBI Taxonomy" id="55785"/>
    <lineage>
        <taxon>Eukaryota</taxon>
        <taxon>Metazoa</taxon>
        <taxon>Ecdysozoa</taxon>
        <taxon>Nematoda</taxon>
        <taxon>Chromadorea</taxon>
        <taxon>Rhabditida</taxon>
        <taxon>Tylenchina</taxon>
        <taxon>Panagrolaimomorpha</taxon>
        <taxon>Panagrolaimoidea</taxon>
        <taxon>Panagrolaimidae</taxon>
        <taxon>Panagrolaimus</taxon>
    </lineage>
</organism>
<dbReference type="Proteomes" id="UP000887580">
    <property type="component" value="Unplaced"/>
</dbReference>
<accession>A0AC35FZE2</accession>
<sequence>MADEEEAPIFRKIKKRPVTSRSKTTIPSTSSSTKDDEEEATNFEDIKEAQKIRSRKHGLTSLECAVGKELAKQFDDLDENPFQMRGGGQFRLTDDKKAALNAVEIEHDIKEQFKKETLLRDEHEEMKKYIQQRLNKDGEGSIEPEIKKYKPQNLEDEILFRAAEEIKQYTSRKNDELLSNQMLVGIPEVDLGLQTRMTNIVETEQKKLELLKKKLPTKNNITPISPDDPSMKHLRR</sequence>